<comment type="similarity">
    <text evidence="1">Belongs to the eukaryotic initiation factor 4G family.</text>
</comment>
<feature type="domain" description="MI" evidence="5">
    <location>
        <begin position="681"/>
        <end position="810"/>
    </location>
</feature>
<evidence type="ECO:0000256" key="4">
    <source>
        <dbReference type="SAM" id="MobiDB-lite"/>
    </source>
</evidence>
<evidence type="ECO:0000259" key="5">
    <source>
        <dbReference type="PROSITE" id="PS51366"/>
    </source>
</evidence>
<feature type="compositionally biased region" description="Pro residues" evidence="4">
    <location>
        <begin position="36"/>
        <end position="47"/>
    </location>
</feature>
<protein>
    <recommendedName>
        <fullName evidence="5">MI domain-containing protein</fullName>
    </recommendedName>
</protein>
<feature type="compositionally biased region" description="Basic and acidic residues" evidence="4">
    <location>
        <begin position="540"/>
        <end position="550"/>
    </location>
</feature>
<dbReference type="GO" id="GO:0003743">
    <property type="term" value="F:translation initiation factor activity"/>
    <property type="evidence" value="ECO:0007669"/>
    <property type="project" value="UniProtKB-KW"/>
</dbReference>
<feature type="region of interest" description="Disordered" evidence="4">
    <location>
        <begin position="1"/>
        <end position="78"/>
    </location>
</feature>
<proteinExistence type="inferred from homology"/>
<evidence type="ECO:0000256" key="1">
    <source>
        <dbReference type="ARBA" id="ARBA00005775"/>
    </source>
</evidence>
<dbReference type="SUPFAM" id="SSF48371">
    <property type="entry name" value="ARM repeat"/>
    <property type="match status" value="2"/>
</dbReference>
<feature type="region of interest" description="Disordered" evidence="4">
    <location>
        <begin position="118"/>
        <end position="262"/>
    </location>
</feature>
<dbReference type="InterPro" id="IPR003890">
    <property type="entry name" value="MIF4G-like_typ-3"/>
</dbReference>
<reference evidence="6" key="1">
    <citation type="submission" date="2021-01" db="EMBL/GenBank/DDBJ databases">
        <authorList>
            <person name="Corre E."/>
            <person name="Pelletier E."/>
            <person name="Niang G."/>
            <person name="Scheremetjew M."/>
            <person name="Finn R."/>
            <person name="Kale V."/>
            <person name="Holt S."/>
            <person name="Cochrane G."/>
            <person name="Meng A."/>
            <person name="Brown T."/>
            <person name="Cohen L."/>
        </authorList>
    </citation>
    <scope>NUCLEOTIDE SEQUENCE</scope>
    <source>
        <strain evidence="6">CCMP1510</strain>
    </source>
</reference>
<keyword evidence="2" id="KW-0396">Initiation factor</keyword>
<dbReference type="InterPro" id="IPR003891">
    <property type="entry name" value="Initiation_fac_eIF4g_MI"/>
</dbReference>
<organism evidence="6">
    <name type="scientific">Aureoumbra lagunensis</name>
    <dbReference type="NCBI Taxonomy" id="44058"/>
    <lineage>
        <taxon>Eukaryota</taxon>
        <taxon>Sar</taxon>
        <taxon>Stramenopiles</taxon>
        <taxon>Ochrophyta</taxon>
        <taxon>Pelagophyceae</taxon>
        <taxon>Pelagomonadales</taxon>
        <taxon>Aureoumbra</taxon>
    </lineage>
</organism>
<dbReference type="Gene3D" id="1.25.40.180">
    <property type="match status" value="2"/>
</dbReference>
<feature type="compositionally biased region" description="Basic and acidic residues" evidence="4">
    <location>
        <begin position="118"/>
        <end position="137"/>
    </location>
</feature>
<feature type="region of interest" description="Disordered" evidence="4">
    <location>
        <begin position="525"/>
        <end position="585"/>
    </location>
</feature>
<keyword evidence="3" id="KW-0648">Protein biosynthesis</keyword>
<dbReference type="Pfam" id="PF02854">
    <property type="entry name" value="MIF4G"/>
    <property type="match status" value="1"/>
</dbReference>
<dbReference type="PANTHER" id="PTHR23253">
    <property type="entry name" value="EUKARYOTIC TRANSLATION INITIATION FACTOR 4 GAMMA"/>
    <property type="match status" value="1"/>
</dbReference>
<dbReference type="InterPro" id="IPR016024">
    <property type="entry name" value="ARM-type_fold"/>
</dbReference>
<gene>
    <name evidence="6" type="ORF">ALAG00032_LOCUS7468</name>
</gene>
<dbReference type="SMART" id="SM00544">
    <property type="entry name" value="MA3"/>
    <property type="match status" value="1"/>
</dbReference>
<feature type="region of interest" description="Disordered" evidence="4">
    <location>
        <begin position="597"/>
        <end position="631"/>
    </location>
</feature>
<feature type="compositionally biased region" description="Basic and acidic residues" evidence="4">
    <location>
        <begin position="173"/>
        <end position="183"/>
    </location>
</feature>
<feature type="compositionally biased region" description="Polar residues" evidence="4">
    <location>
        <begin position="573"/>
        <end position="582"/>
    </location>
</feature>
<feature type="compositionally biased region" description="Polar residues" evidence="4">
    <location>
        <begin position="1"/>
        <end position="17"/>
    </location>
</feature>
<evidence type="ECO:0000256" key="3">
    <source>
        <dbReference type="ARBA" id="ARBA00022917"/>
    </source>
</evidence>
<evidence type="ECO:0000256" key="2">
    <source>
        <dbReference type="ARBA" id="ARBA00022540"/>
    </source>
</evidence>
<dbReference type="PROSITE" id="PS51366">
    <property type="entry name" value="MI"/>
    <property type="match status" value="1"/>
</dbReference>
<dbReference type="Pfam" id="PF02847">
    <property type="entry name" value="MA3"/>
    <property type="match status" value="1"/>
</dbReference>
<dbReference type="EMBL" id="HBIJ01010915">
    <property type="protein sequence ID" value="CAE0366720.1"/>
    <property type="molecule type" value="Transcribed_RNA"/>
</dbReference>
<accession>A0A7S3NGS0</accession>
<evidence type="ECO:0000313" key="6">
    <source>
        <dbReference type="EMBL" id="CAE0366720.1"/>
    </source>
</evidence>
<dbReference type="AlphaFoldDB" id="A0A7S3NGS0"/>
<sequence length="837" mass="93491">MSGFSFNANATEWTPSGISMGESTAPVPQVLTPLTPTAPMPPMPSIPQPVQHQVSMVPPQQVAPLPPPTTTQEMPMVPPVTTQNNQVVEEDWEHVKAEDVLATKQKMEEVKSKIDDVAAKAEADARAQEARLEEEKRRKQQLLDNEEGAWGDDDDDDDGVPFVVQPPSSMIPSKEENIEEARQAQKAQVEMESPTRGVIKAFSSNEEAARGRKQDQPNNQDIFRRRRPDRVGNSPEEKSSQKSSFYQKKKGPPLEYKKPSWAQVNEDDADTMTLKKAKSLLNKLTVEKFDRLSDEFVGMEWNSEKLVAGAIDLIVDKAQRETHFVQIYAELCVKFAAVPLLSLGESNEKGSKQFRRMLLLRCQAEFERDPEILRNEIEQISDPEIKENRIAQIRKCYIGHMFFIGALYKLELLREGVMYSCIEELFGDPDEPDAEKIECLAKLFTSIGKKLDLAALESGKKESQRRMKAYFKQIKRLATNANNDNKLDTRIRYLLRDLYELRENDWIPRRKVESAKTIAEIHREAQREEDIKAGRKPKKEKKESSSEKKPFGTVDDDGWETVGTGPVHKTIRNKSSISQGERTNTINIATTAGGAFGALASSKGDKKKKKKDKADQTKSEESLKKKKKKEKLKTNLSSDSLLLDTTSGPESAIDGVSTLASPLSESASFIPNDESDIDDSAYRAKAKAAIDEYAEIGQIGEVIACITQELDSMSPDRHIFVAQTLDCVLNAKATIREKFAPMLVQLASPSSDNRLLNADHIAKGFLLVLEFLPDHIMDISPHAPIWLGDVLKSLAAANATDLLFLDAPPPNEIQLAGDHALKQYEDFKSYVRGATSS</sequence>
<dbReference type="GO" id="GO:0016281">
    <property type="term" value="C:eukaryotic translation initiation factor 4F complex"/>
    <property type="evidence" value="ECO:0007669"/>
    <property type="project" value="TreeGrafter"/>
</dbReference>
<dbReference type="PANTHER" id="PTHR23253:SF9">
    <property type="entry name" value="EUKARYOTIC TRANSLATION INITIATION FACTOR 4 GAMMA 2"/>
    <property type="match status" value="1"/>
</dbReference>
<dbReference type="SMART" id="SM00543">
    <property type="entry name" value="MIF4G"/>
    <property type="match status" value="1"/>
</dbReference>
<dbReference type="GO" id="GO:0003729">
    <property type="term" value="F:mRNA binding"/>
    <property type="evidence" value="ECO:0007669"/>
    <property type="project" value="TreeGrafter"/>
</dbReference>
<feature type="compositionally biased region" description="Low complexity" evidence="4">
    <location>
        <begin position="24"/>
        <end position="35"/>
    </location>
</feature>
<name>A0A7S3NGS0_9STRA</name>
<feature type="compositionally biased region" description="Acidic residues" evidence="4">
    <location>
        <begin position="144"/>
        <end position="159"/>
    </location>
</feature>
<feature type="compositionally biased region" description="Basic and acidic residues" evidence="4">
    <location>
        <begin position="612"/>
        <end position="623"/>
    </location>
</feature>